<organism evidence="1 2">
    <name type="scientific">Succinivibrio dextrinosolvens DSM 3072</name>
    <dbReference type="NCBI Taxonomy" id="1123324"/>
    <lineage>
        <taxon>Bacteria</taxon>
        <taxon>Pseudomonadati</taxon>
        <taxon>Pseudomonadota</taxon>
        <taxon>Gammaproteobacteria</taxon>
        <taxon>Aeromonadales</taxon>
        <taxon>Succinivibrionaceae</taxon>
        <taxon>Succinivibrio</taxon>
    </lineage>
</organism>
<sequence>MSELSTAELPSAELTSAQLIEKNRRIEEMASIKAFFDINMKGNPDPRLVKPYEDYINLKIDFDEYLKESRDARTEVFFKG</sequence>
<name>A0A1T4V113_9GAMM</name>
<gene>
    <name evidence="1" type="ORF">SAMN02745213_00477</name>
</gene>
<protein>
    <submittedName>
        <fullName evidence="1">Uncharacterized protein</fullName>
    </submittedName>
</protein>
<dbReference type="AlphaFoldDB" id="A0A1T4V113"/>
<dbReference type="RefSeq" id="WP_031491411.1">
    <property type="nucleotide sequence ID" value="NZ_FUXX01000005.1"/>
</dbReference>
<dbReference type="Proteomes" id="UP000242432">
    <property type="component" value="Unassembled WGS sequence"/>
</dbReference>
<evidence type="ECO:0000313" key="1">
    <source>
        <dbReference type="EMBL" id="SKA58558.1"/>
    </source>
</evidence>
<evidence type="ECO:0000313" key="2">
    <source>
        <dbReference type="Proteomes" id="UP000242432"/>
    </source>
</evidence>
<accession>A0A1T4V113</accession>
<keyword evidence="2" id="KW-1185">Reference proteome</keyword>
<proteinExistence type="predicted"/>
<reference evidence="2" key="1">
    <citation type="submission" date="2017-02" db="EMBL/GenBank/DDBJ databases">
        <authorList>
            <person name="Varghese N."/>
            <person name="Submissions S."/>
        </authorList>
    </citation>
    <scope>NUCLEOTIDE SEQUENCE [LARGE SCALE GENOMIC DNA]</scope>
    <source>
        <strain evidence="2">DSM 3072</strain>
    </source>
</reference>
<dbReference type="EMBL" id="FUXX01000005">
    <property type="protein sequence ID" value="SKA58558.1"/>
    <property type="molecule type" value="Genomic_DNA"/>
</dbReference>